<evidence type="ECO:0000259" key="4">
    <source>
        <dbReference type="PROSITE" id="PS50013"/>
    </source>
</evidence>
<accession>A0A6A5SDG6</accession>
<keyword evidence="2" id="KW-0863">Zinc-finger</keyword>
<dbReference type="PROSITE" id="PS50103">
    <property type="entry name" value="ZF_C3H1"/>
    <property type="match status" value="3"/>
</dbReference>
<keyword evidence="7" id="KW-1185">Reference proteome</keyword>
<comment type="subunit">
    <text evidence="1">Component of the NuA4 histone acetyltransferase complex.</text>
</comment>
<feature type="compositionally biased region" description="Polar residues" evidence="3">
    <location>
        <begin position="311"/>
        <end position="321"/>
    </location>
</feature>
<keyword evidence="2" id="KW-0862">Zinc</keyword>
<feature type="zinc finger region" description="C3H1-type" evidence="2">
    <location>
        <begin position="618"/>
        <end position="646"/>
    </location>
</feature>
<dbReference type="Gene3D" id="2.40.50.40">
    <property type="match status" value="1"/>
</dbReference>
<evidence type="ECO:0000256" key="1">
    <source>
        <dbReference type="ARBA" id="ARBA00011353"/>
    </source>
</evidence>
<dbReference type="InterPro" id="IPR000953">
    <property type="entry name" value="Chromo/chromo_shadow_dom"/>
</dbReference>
<dbReference type="InterPro" id="IPR000571">
    <property type="entry name" value="Znf_CCCH"/>
</dbReference>
<feature type="zinc finger region" description="C3H1-type" evidence="2">
    <location>
        <begin position="493"/>
        <end position="522"/>
    </location>
</feature>
<feature type="compositionally biased region" description="Low complexity" evidence="3">
    <location>
        <begin position="341"/>
        <end position="368"/>
    </location>
</feature>
<feature type="compositionally biased region" description="Pro residues" evidence="3">
    <location>
        <begin position="757"/>
        <end position="766"/>
    </location>
</feature>
<evidence type="ECO:0000313" key="7">
    <source>
        <dbReference type="Proteomes" id="UP000800038"/>
    </source>
</evidence>
<gene>
    <name evidence="6" type="ORF">EJ02DRAFT_389143</name>
</gene>
<dbReference type="InterPro" id="IPR023780">
    <property type="entry name" value="Chromo_domain"/>
</dbReference>
<dbReference type="PROSITE" id="PS50013">
    <property type="entry name" value="CHROMO_2"/>
    <property type="match status" value="1"/>
</dbReference>
<feature type="compositionally biased region" description="Polar residues" evidence="3">
    <location>
        <begin position="256"/>
        <end position="265"/>
    </location>
</feature>
<reference evidence="6" key="1">
    <citation type="journal article" date="2020" name="Stud. Mycol.">
        <title>101 Dothideomycetes genomes: a test case for predicting lifestyles and emergence of pathogens.</title>
        <authorList>
            <person name="Haridas S."/>
            <person name="Albert R."/>
            <person name="Binder M."/>
            <person name="Bloem J."/>
            <person name="Labutti K."/>
            <person name="Salamov A."/>
            <person name="Andreopoulos B."/>
            <person name="Baker S."/>
            <person name="Barry K."/>
            <person name="Bills G."/>
            <person name="Bluhm B."/>
            <person name="Cannon C."/>
            <person name="Castanera R."/>
            <person name="Culley D."/>
            <person name="Daum C."/>
            <person name="Ezra D."/>
            <person name="Gonzalez J."/>
            <person name="Henrissat B."/>
            <person name="Kuo A."/>
            <person name="Liang C."/>
            <person name="Lipzen A."/>
            <person name="Lutzoni F."/>
            <person name="Magnuson J."/>
            <person name="Mondo S."/>
            <person name="Nolan M."/>
            <person name="Ohm R."/>
            <person name="Pangilinan J."/>
            <person name="Park H.-J."/>
            <person name="Ramirez L."/>
            <person name="Alfaro M."/>
            <person name="Sun H."/>
            <person name="Tritt A."/>
            <person name="Yoshinaga Y."/>
            <person name="Zwiers L.-H."/>
            <person name="Turgeon B."/>
            <person name="Goodwin S."/>
            <person name="Spatafora J."/>
            <person name="Crous P."/>
            <person name="Grigoriev I."/>
        </authorList>
    </citation>
    <scope>NUCLEOTIDE SEQUENCE</scope>
    <source>
        <strain evidence="6">CBS 161.51</strain>
    </source>
</reference>
<feature type="compositionally biased region" description="Basic and acidic residues" evidence="3">
    <location>
        <begin position="222"/>
        <end position="232"/>
    </location>
</feature>
<dbReference type="CDD" id="cd00024">
    <property type="entry name" value="CD_CSD"/>
    <property type="match status" value="1"/>
</dbReference>
<dbReference type="SMART" id="SM00298">
    <property type="entry name" value="CHROMO"/>
    <property type="match status" value="1"/>
</dbReference>
<sequence length="1149" mass="130176">MSPDPDYDWDTDEISVTSTDLDEGGEYNVDKILAEKWLHEWPDGYVGMKWLLRWEGYRMDECTWEPKHNLLQSEDALAEFYDKKKVLGEFRFQEYMAENEAEFEAAAAKAEAARIVRKAKRRRKRRKLRMLARQVEEGGSKQQKVPPAVALATREAEDSSQLNSLFINSSPDSTPASEPHGSGLLGRQPPKARKPPLYQSDQSSSDDGEISSGDGSATDDSMLEKKREEARQAARRAKRKTTGTKPLHDEQRPTRKSLQSPQSPGKRNAAIPKPNSTTKAGETKIQRSNETRRNLQPQAVTAAWDQRGEPSAQNSTASLGKNQPPIKPAVHTSTSTVRKGNNTTAAKSSVTTSSTLTTAATGGSNSTNRPIGSISGASAKRTVPITGGTGGIKIVNEPKNQLRSQWQNSDKPDKLYQTLQFRRIAEQRSRREGTPDIGALEIVNDPLGVVKPRPRVPIDDLYARRETGTRRFQEDDEDDIPGAILPLADWELDKVPLVCSDWRLSSNCQLGAQKCRFMHRNQDPQGRNYPVGDVAGRVPGKYRKPPITCPYWLNSPQGCTRADEVCLFAHRNTGWILHPNKGADQPSQIDPRRVPEKQRLMHNPLEPEISSEHPADLKPTDLTCWFWKEGKCQYTPSTCIFQHHHTGIIAGPLTCRFWASGDRCHRSAQECKFQHYHSCTIAGQQNGEPRSTLVQPAPGVSNSNPNYEPLGRVHAPIPTVAVDVEMNDAIQPYMADEVAWYPPQSPTEEPQRQHFQPTPPPPPPIPPTKLTCVEVKVKIEQAFKINFEDMFTRNNGEKFRSLVDRRAFLVYDPKQHSAQLDLLTRWLLMHHVQISSPRHNGSWEDFKEQIMTGGTGVIIAHPDFEYFTELPGLGQVLRKHVRLWSVGLQEGIEYDAALSNAPPEIRQDCIDIFPHGGFIYITDEVFETKPQLALKITKLFFAKIDKLRQLAGPISPWHEVDDASILWRLCVRPELMEYLFEHCANHEMELEAGDPDVQSRAELYKIFDDTNYIEQDDSSTPVSLVADKYPIISERREIAECQPVDYFNTLAHSQEKANLHMIRYFAGLQVDMRREYRHFFVVHTEPRAPYVQQWKQEIQTIAEVITPEQCVEEFQKAGEDSLFDFCERFMPEYTVKNWKELPLKKALGV</sequence>
<feature type="domain" description="Chromo" evidence="4">
    <location>
        <begin position="27"/>
        <end position="84"/>
    </location>
</feature>
<dbReference type="SUPFAM" id="SSF54160">
    <property type="entry name" value="Chromo domain-like"/>
    <property type="match status" value="1"/>
</dbReference>
<feature type="region of interest" description="Disordered" evidence="3">
    <location>
        <begin position="132"/>
        <end position="399"/>
    </location>
</feature>
<dbReference type="GO" id="GO:0006338">
    <property type="term" value="P:chromatin remodeling"/>
    <property type="evidence" value="ECO:0007669"/>
    <property type="project" value="UniProtKB-ARBA"/>
</dbReference>
<evidence type="ECO:0000313" key="6">
    <source>
        <dbReference type="EMBL" id="KAF1935467.1"/>
    </source>
</evidence>
<feature type="compositionally biased region" description="Basic and acidic residues" evidence="3">
    <location>
        <begin position="281"/>
        <end position="293"/>
    </location>
</feature>
<feature type="compositionally biased region" description="Polar residues" evidence="3">
    <location>
        <begin position="331"/>
        <end position="340"/>
    </location>
</feature>
<dbReference type="InterPro" id="IPR016197">
    <property type="entry name" value="Chromo-like_dom_sf"/>
</dbReference>
<feature type="zinc finger region" description="C3H1-type" evidence="2">
    <location>
        <begin position="543"/>
        <end position="573"/>
    </location>
</feature>
<proteinExistence type="predicted"/>
<evidence type="ECO:0000256" key="2">
    <source>
        <dbReference type="PROSITE-ProRule" id="PRU00723"/>
    </source>
</evidence>
<organism evidence="6 7">
    <name type="scientific">Clathrospora elynae</name>
    <dbReference type="NCBI Taxonomy" id="706981"/>
    <lineage>
        <taxon>Eukaryota</taxon>
        <taxon>Fungi</taxon>
        <taxon>Dikarya</taxon>
        <taxon>Ascomycota</taxon>
        <taxon>Pezizomycotina</taxon>
        <taxon>Dothideomycetes</taxon>
        <taxon>Pleosporomycetidae</taxon>
        <taxon>Pleosporales</taxon>
        <taxon>Diademaceae</taxon>
        <taxon>Clathrospora</taxon>
    </lineage>
</organism>
<name>A0A6A5SDG6_9PLEO</name>
<feature type="region of interest" description="Disordered" evidence="3">
    <location>
        <begin position="740"/>
        <end position="766"/>
    </location>
</feature>
<evidence type="ECO:0008006" key="8">
    <source>
        <dbReference type="Google" id="ProtNLM"/>
    </source>
</evidence>
<feature type="compositionally biased region" description="Polar residues" evidence="3">
    <location>
        <begin position="159"/>
        <end position="176"/>
    </location>
</feature>
<dbReference type="EMBL" id="ML976266">
    <property type="protein sequence ID" value="KAF1935467.1"/>
    <property type="molecule type" value="Genomic_DNA"/>
</dbReference>
<dbReference type="Proteomes" id="UP000800038">
    <property type="component" value="Unassembled WGS sequence"/>
</dbReference>
<protein>
    <recommendedName>
        <fullName evidence="8">Chromo domain-containing protein</fullName>
    </recommendedName>
</protein>
<evidence type="ECO:0000256" key="3">
    <source>
        <dbReference type="SAM" id="MobiDB-lite"/>
    </source>
</evidence>
<evidence type="ECO:0000259" key="5">
    <source>
        <dbReference type="PROSITE" id="PS50103"/>
    </source>
</evidence>
<dbReference type="GO" id="GO:0008270">
    <property type="term" value="F:zinc ion binding"/>
    <property type="evidence" value="ECO:0007669"/>
    <property type="project" value="UniProtKB-KW"/>
</dbReference>
<dbReference type="AlphaFoldDB" id="A0A6A5SDG6"/>
<feature type="compositionally biased region" description="Basic residues" evidence="3">
    <location>
        <begin position="233"/>
        <end position="242"/>
    </location>
</feature>
<feature type="domain" description="C3H1-type" evidence="5">
    <location>
        <begin position="493"/>
        <end position="522"/>
    </location>
</feature>
<dbReference type="SMART" id="SM00356">
    <property type="entry name" value="ZnF_C3H1"/>
    <property type="match status" value="4"/>
</dbReference>
<keyword evidence="2" id="KW-0479">Metal-binding</keyword>
<dbReference type="Gene3D" id="3.30.1370.210">
    <property type="match status" value="1"/>
</dbReference>
<dbReference type="Pfam" id="PF00385">
    <property type="entry name" value="Chromo"/>
    <property type="match status" value="1"/>
</dbReference>
<dbReference type="OrthoDB" id="1918685at2759"/>
<feature type="domain" description="C3H1-type" evidence="5">
    <location>
        <begin position="618"/>
        <end position="646"/>
    </location>
</feature>
<feature type="domain" description="C3H1-type" evidence="5">
    <location>
        <begin position="543"/>
        <end position="573"/>
    </location>
</feature>